<comment type="subcellular location">
    <subcellularLocation>
        <location evidence="1">Mitochondrion</location>
    </subcellularLocation>
</comment>
<evidence type="ECO:0000256" key="1">
    <source>
        <dbReference type="ARBA" id="ARBA00004173"/>
    </source>
</evidence>
<gene>
    <name evidence="8" type="ORF">K490DRAFT_22106</name>
</gene>
<dbReference type="InterPro" id="IPR010729">
    <property type="entry name" value="Ribosomal_uL29_mit"/>
</dbReference>
<dbReference type="PANTHER" id="PTHR21183:SF18">
    <property type="entry name" value="LARGE RIBOSOMAL SUBUNIT PROTEIN UL29M"/>
    <property type="match status" value="1"/>
</dbReference>
<dbReference type="GO" id="GO:0032543">
    <property type="term" value="P:mitochondrial translation"/>
    <property type="evidence" value="ECO:0007669"/>
    <property type="project" value="TreeGrafter"/>
</dbReference>
<evidence type="ECO:0000313" key="8">
    <source>
        <dbReference type="EMBL" id="KAF2092317.1"/>
    </source>
</evidence>
<evidence type="ECO:0000313" key="9">
    <source>
        <dbReference type="Proteomes" id="UP000799776"/>
    </source>
</evidence>
<keyword evidence="3" id="KW-0689">Ribosomal protein</keyword>
<evidence type="ECO:0000256" key="7">
    <source>
        <dbReference type="ARBA" id="ARBA00035399"/>
    </source>
</evidence>
<dbReference type="GO" id="GO:0003735">
    <property type="term" value="F:structural constituent of ribosome"/>
    <property type="evidence" value="ECO:0007669"/>
    <property type="project" value="InterPro"/>
</dbReference>
<dbReference type="Pfam" id="PF06984">
    <property type="entry name" value="MRP-L47"/>
    <property type="match status" value="1"/>
</dbReference>
<protein>
    <recommendedName>
        <fullName evidence="6">Large ribosomal subunit protein uL29m</fullName>
    </recommendedName>
    <alternativeName>
        <fullName evidence="7">54S ribosomal protein L4, mitochondrial</fullName>
    </alternativeName>
</protein>
<dbReference type="Gene3D" id="6.10.330.20">
    <property type="match status" value="1"/>
</dbReference>
<dbReference type="GO" id="GO:0005762">
    <property type="term" value="C:mitochondrial large ribosomal subunit"/>
    <property type="evidence" value="ECO:0007669"/>
    <property type="project" value="TreeGrafter"/>
</dbReference>
<dbReference type="PANTHER" id="PTHR21183">
    <property type="entry name" value="RIBOSOMAL PROTEIN L47, MITOCHONDRIAL-RELATED"/>
    <property type="match status" value="1"/>
</dbReference>
<name>A0A9P4I348_9PEZI</name>
<evidence type="ECO:0000256" key="6">
    <source>
        <dbReference type="ARBA" id="ARBA00035289"/>
    </source>
</evidence>
<dbReference type="EMBL" id="ML978711">
    <property type="protein sequence ID" value="KAF2092317.1"/>
    <property type="molecule type" value="Genomic_DNA"/>
</dbReference>
<evidence type="ECO:0000256" key="3">
    <source>
        <dbReference type="ARBA" id="ARBA00022980"/>
    </source>
</evidence>
<evidence type="ECO:0000256" key="4">
    <source>
        <dbReference type="ARBA" id="ARBA00023128"/>
    </source>
</evidence>
<feature type="non-terminal residue" evidence="8">
    <location>
        <position position="1"/>
    </location>
</feature>
<dbReference type="OrthoDB" id="270763at2759"/>
<proteinExistence type="inferred from homology"/>
<evidence type="ECO:0000256" key="2">
    <source>
        <dbReference type="ARBA" id="ARBA00009254"/>
    </source>
</evidence>
<comment type="similarity">
    <text evidence="2">Belongs to the universal ribosomal protein uL29 family.</text>
</comment>
<dbReference type="AlphaFoldDB" id="A0A9P4I348"/>
<dbReference type="InterPro" id="IPR038340">
    <property type="entry name" value="MRP-L47_sf"/>
</dbReference>
<feature type="non-terminal residue" evidence="8">
    <location>
        <position position="189"/>
    </location>
</feature>
<accession>A0A9P4I348</accession>
<keyword evidence="5" id="KW-0687">Ribonucleoprotein</keyword>
<dbReference type="Proteomes" id="UP000799776">
    <property type="component" value="Unassembled WGS sequence"/>
</dbReference>
<evidence type="ECO:0000256" key="5">
    <source>
        <dbReference type="ARBA" id="ARBA00023274"/>
    </source>
</evidence>
<organism evidence="8 9">
    <name type="scientific">Saccharata proteae CBS 121410</name>
    <dbReference type="NCBI Taxonomy" id="1314787"/>
    <lineage>
        <taxon>Eukaryota</taxon>
        <taxon>Fungi</taxon>
        <taxon>Dikarya</taxon>
        <taxon>Ascomycota</taxon>
        <taxon>Pezizomycotina</taxon>
        <taxon>Dothideomycetes</taxon>
        <taxon>Dothideomycetes incertae sedis</taxon>
        <taxon>Botryosphaeriales</taxon>
        <taxon>Saccharataceae</taxon>
        <taxon>Saccharata</taxon>
    </lineage>
</organism>
<reference evidence="8" key="1">
    <citation type="journal article" date="2020" name="Stud. Mycol.">
        <title>101 Dothideomycetes genomes: a test case for predicting lifestyles and emergence of pathogens.</title>
        <authorList>
            <person name="Haridas S."/>
            <person name="Albert R."/>
            <person name="Binder M."/>
            <person name="Bloem J."/>
            <person name="Labutti K."/>
            <person name="Salamov A."/>
            <person name="Andreopoulos B."/>
            <person name="Baker S."/>
            <person name="Barry K."/>
            <person name="Bills G."/>
            <person name="Bluhm B."/>
            <person name="Cannon C."/>
            <person name="Castanera R."/>
            <person name="Culley D."/>
            <person name="Daum C."/>
            <person name="Ezra D."/>
            <person name="Gonzalez J."/>
            <person name="Henrissat B."/>
            <person name="Kuo A."/>
            <person name="Liang C."/>
            <person name="Lipzen A."/>
            <person name="Lutzoni F."/>
            <person name="Magnuson J."/>
            <person name="Mondo S."/>
            <person name="Nolan M."/>
            <person name="Ohm R."/>
            <person name="Pangilinan J."/>
            <person name="Park H.-J."/>
            <person name="Ramirez L."/>
            <person name="Alfaro M."/>
            <person name="Sun H."/>
            <person name="Tritt A."/>
            <person name="Yoshinaga Y."/>
            <person name="Zwiers L.-H."/>
            <person name="Turgeon B."/>
            <person name="Goodwin S."/>
            <person name="Spatafora J."/>
            <person name="Crous P."/>
            <person name="Grigoriev I."/>
        </authorList>
    </citation>
    <scope>NUCLEOTIDE SEQUENCE</scope>
    <source>
        <strain evidence="8">CBS 121410</strain>
    </source>
</reference>
<sequence length="189" mass="21902">ALHTRPSSHAAHFLPSLVVPCTSSTACFSTSQPQCAKRRDGNPNRGVSAVRRTGLNKRQTLSVLKEKLPQPVHPDDLPDELKIETDPNHGLWGFFKDKKLLTTPKEEFAFGRAWSEVELRRKSWDDLHKLWWVCVKERNRIATVTHERQRLRAGYGEYEALERDATVHETQKNIRTVLLQRYYAFERSL</sequence>
<keyword evidence="4" id="KW-0496">Mitochondrion</keyword>
<keyword evidence="9" id="KW-1185">Reference proteome</keyword>
<comment type="caution">
    <text evidence="8">The sequence shown here is derived from an EMBL/GenBank/DDBJ whole genome shotgun (WGS) entry which is preliminary data.</text>
</comment>